<organism evidence="2 3">
    <name type="scientific">Metabacillus rhizolycopersici</name>
    <dbReference type="NCBI Taxonomy" id="2875709"/>
    <lineage>
        <taxon>Bacteria</taxon>
        <taxon>Bacillati</taxon>
        <taxon>Bacillota</taxon>
        <taxon>Bacilli</taxon>
        <taxon>Bacillales</taxon>
        <taxon>Bacillaceae</taxon>
        <taxon>Metabacillus</taxon>
    </lineage>
</organism>
<evidence type="ECO:0000256" key="1">
    <source>
        <dbReference type="SAM" id="SignalP"/>
    </source>
</evidence>
<dbReference type="Proteomes" id="UP001165287">
    <property type="component" value="Unassembled WGS sequence"/>
</dbReference>
<proteinExistence type="predicted"/>
<evidence type="ECO:0000313" key="2">
    <source>
        <dbReference type="EMBL" id="MBZ5752318.1"/>
    </source>
</evidence>
<keyword evidence="3" id="KW-1185">Reference proteome</keyword>
<name>A0ABS7UVI3_9BACI</name>
<gene>
    <name evidence="2" type="ORF">K9V48_19200</name>
</gene>
<sequence length="74" mass="8765">MKMKISVCLSIFLLLFSTAFLLQQKSHREFYVHKIESNIDNMKVIPINVQATDVQKKVYEPFKSREYVRIVDSQ</sequence>
<dbReference type="EMBL" id="JAIQUM010000052">
    <property type="protein sequence ID" value="MBZ5752318.1"/>
    <property type="molecule type" value="Genomic_DNA"/>
</dbReference>
<comment type="caution">
    <text evidence="2">The sequence shown here is derived from an EMBL/GenBank/DDBJ whole genome shotgun (WGS) entry which is preliminary data.</text>
</comment>
<keyword evidence="1" id="KW-0732">Signal</keyword>
<feature type="chain" id="PRO_5045758137" evidence="1">
    <location>
        <begin position="20"/>
        <end position="74"/>
    </location>
</feature>
<reference evidence="2" key="1">
    <citation type="submission" date="2024-05" db="EMBL/GenBank/DDBJ databases">
        <title>Metabacillus sp. nov., isolated from the rhizosphere soil of tomato plants.</title>
        <authorList>
            <person name="Ma R."/>
        </authorList>
    </citation>
    <scope>NUCLEOTIDE SEQUENCE</scope>
    <source>
        <strain evidence="2">DBTR6</strain>
    </source>
</reference>
<protein>
    <submittedName>
        <fullName evidence="2">Uncharacterized protein</fullName>
    </submittedName>
</protein>
<feature type="signal peptide" evidence="1">
    <location>
        <begin position="1"/>
        <end position="19"/>
    </location>
</feature>
<dbReference type="RefSeq" id="WP_224140776.1">
    <property type="nucleotide sequence ID" value="NZ_JAIQUM010000052.1"/>
</dbReference>
<evidence type="ECO:0000313" key="3">
    <source>
        <dbReference type="Proteomes" id="UP001165287"/>
    </source>
</evidence>
<accession>A0ABS7UVI3</accession>